<evidence type="ECO:0000256" key="4">
    <source>
        <dbReference type="ARBA" id="ARBA00022597"/>
    </source>
</evidence>
<dbReference type="AlphaFoldDB" id="A0A1L6RBV3"/>
<keyword evidence="4" id="KW-0762">Sugar transport</keyword>
<dbReference type="PROSITE" id="PS00371">
    <property type="entry name" value="PTS_EIIA_TYPE_1_HIS"/>
    <property type="match status" value="1"/>
</dbReference>
<comment type="subcellular location">
    <subcellularLocation>
        <location evidence="2">Cell membrane</location>
        <topology evidence="2">Multi-pass membrane protein</topology>
    </subcellularLocation>
    <subcellularLocation>
        <location evidence="1">Cytoplasm</location>
    </subcellularLocation>
</comment>
<evidence type="ECO:0000256" key="1">
    <source>
        <dbReference type="ARBA" id="ARBA00004496"/>
    </source>
</evidence>
<feature type="domain" description="PTS EIIA type-1" evidence="8">
    <location>
        <begin position="32"/>
        <end position="134"/>
    </location>
</feature>
<dbReference type="GO" id="GO:0005886">
    <property type="term" value="C:plasma membrane"/>
    <property type="evidence" value="ECO:0007669"/>
    <property type="project" value="UniProtKB-SubCell"/>
</dbReference>
<proteinExistence type="predicted"/>
<dbReference type="InterPro" id="IPR050890">
    <property type="entry name" value="PTS_EIIA_component"/>
</dbReference>
<keyword evidence="6" id="KW-0598">Phosphotransferase system</keyword>
<dbReference type="EMBL" id="CP014332">
    <property type="protein sequence ID" value="APS42015.1"/>
    <property type="molecule type" value="Genomic_DNA"/>
</dbReference>
<evidence type="ECO:0000313" key="9">
    <source>
        <dbReference type="EMBL" id="APS42015.1"/>
    </source>
</evidence>
<evidence type="ECO:0000259" key="8">
    <source>
        <dbReference type="PROSITE" id="PS51093"/>
    </source>
</evidence>
<dbReference type="GO" id="GO:0005737">
    <property type="term" value="C:cytoplasm"/>
    <property type="evidence" value="ECO:0007669"/>
    <property type="project" value="UniProtKB-SubCell"/>
</dbReference>
<organism evidence="9 10">
    <name type="scientific">Weissella jogaejeotgali</name>
    <dbReference type="NCBI Taxonomy" id="1631871"/>
    <lineage>
        <taxon>Bacteria</taxon>
        <taxon>Bacillati</taxon>
        <taxon>Bacillota</taxon>
        <taxon>Bacilli</taxon>
        <taxon>Lactobacillales</taxon>
        <taxon>Lactobacillaceae</taxon>
        <taxon>Weissella</taxon>
    </lineage>
</organism>
<dbReference type="FunFam" id="2.70.70.10:FF:000001">
    <property type="entry name" value="PTS system glucose-specific IIA component"/>
    <property type="match status" value="1"/>
</dbReference>
<keyword evidence="7" id="KW-0418">Kinase</keyword>
<dbReference type="Gene3D" id="2.70.70.10">
    <property type="entry name" value="Glucose Permease (Domain IIA)"/>
    <property type="match status" value="1"/>
</dbReference>
<dbReference type="NCBIfam" id="TIGR00830">
    <property type="entry name" value="PTBA"/>
    <property type="match status" value="1"/>
</dbReference>
<evidence type="ECO:0000256" key="7">
    <source>
        <dbReference type="ARBA" id="ARBA00022777"/>
    </source>
</evidence>
<accession>A0A1L6RBV3</accession>
<dbReference type="RefSeq" id="WP_207649834.1">
    <property type="nucleotide sequence ID" value="NZ_CP014332.1"/>
</dbReference>
<dbReference type="Pfam" id="PF00358">
    <property type="entry name" value="PTS_EIIA_1"/>
    <property type="match status" value="1"/>
</dbReference>
<keyword evidence="10" id="KW-1185">Reference proteome</keyword>
<keyword evidence="5" id="KW-0808">Transferase</keyword>
<name>A0A1L6RBV3_9LACO</name>
<dbReference type="STRING" id="1631871.FOL01_1156"/>
<gene>
    <name evidence="9" type="ORF">FOL01_1156</name>
</gene>
<keyword evidence="3" id="KW-0813">Transport</keyword>
<dbReference type="PROSITE" id="PS51093">
    <property type="entry name" value="PTS_EIIA_TYPE_1"/>
    <property type="match status" value="1"/>
</dbReference>
<dbReference type="PANTHER" id="PTHR45008">
    <property type="entry name" value="PTS SYSTEM GLUCOSE-SPECIFIC EIIA COMPONENT"/>
    <property type="match status" value="1"/>
</dbReference>
<evidence type="ECO:0000313" key="10">
    <source>
        <dbReference type="Proteomes" id="UP000185473"/>
    </source>
</evidence>
<reference evidence="9 10" key="1">
    <citation type="submission" date="2016-02" db="EMBL/GenBank/DDBJ databases">
        <title>Complete Genome Sequence of Weissella jogaejeotgali FOL01.</title>
        <authorList>
            <person name="Lee J.-H."/>
            <person name="Ku H.-J."/>
        </authorList>
    </citation>
    <scope>NUCLEOTIDE SEQUENCE [LARGE SCALE GENOMIC DNA]</scope>
    <source>
        <strain evidence="9 10">FOL01</strain>
    </source>
</reference>
<evidence type="ECO:0000256" key="5">
    <source>
        <dbReference type="ARBA" id="ARBA00022679"/>
    </source>
</evidence>
<dbReference type="InterPro" id="IPR011055">
    <property type="entry name" value="Dup_hybrid_motif"/>
</dbReference>
<sequence length="162" mass="16809">MFGFGKKKTVADDNKLYTPVTGEVIQLENVSDPVFAGKMMGDGFAVEPTDGTIVSPVAGKVTIQQEHAVGLERADGLEILVHIGIDTVSLNGAPFTPNVKVGDVVDGGDTLATVDWQQVDNAKLPKTTMVLITNSAEKLDTLSVEVGNSSAGSQIGQAVAIG</sequence>
<dbReference type="GO" id="GO:0009401">
    <property type="term" value="P:phosphoenolpyruvate-dependent sugar phosphotransferase system"/>
    <property type="evidence" value="ECO:0007669"/>
    <property type="project" value="UniProtKB-KW"/>
</dbReference>
<dbReference type="GO" id="GO:0016301">
    <property type="term" value="F:kinase activity"/>
    <property type="evidence" value="ECO:0007669"/>
    <property type="project" value="UniProtKB-KW"/>
</dbReference>
<dbReference type="Proteomes" id="UP000185473">
    <property type="component" value="Chromosome"/>
</dbReference>
<dbReference type="PANTHER" id="PTHR45008:SF1">
    <property type="entry name" value="PTS SYSTEM GLUCOSE-SPECIFIC EIIA COMPONENT"/>
    <property type="match status" value="1"/>
</dbReference>
<dbReference type="KEGG" id="wjo:FOL01_1156"/>
<evidence type="ECO:0000256" key="3">
    <source>
        <dbReference type="ARBA" id="ARBA00022448"/>
    </source>
</evidence>
<evidence type="ECO:0000256" key="2">
    <source>
        <dbReference type="ARBA" id="ARBA00004651"/>
    </source>
</evidence>
<protein>
    <submittedName>
        <fullName evidence="9">PTS system, glucose-specific IIC component</fullName>
    </submittedName>
</protein>
<dbReference type="SUPFAM" id="SSF51261">
    <property type="entry name" value="Duplicated hybrid motif"/>
    <property type="match status" value="1"/>
</dbReference>
<dbReference type="InterPro" id="IPR001127">
    <property type="entry name" value="PTS_EIIA_1_perm"/>
</dbReference>
<evidence type="ECO:0000256" key="6">
    <source>
        <dbReference type="ARBA" id="ARBA00022683"/>
    </source>
</evidence>